<dbReference type="Proteomes" id="UP000276437">
    <property type="component" value="Chromosome"/>
</dbReference>
<dbReference type="InterPro" id="IPR010235">
    <property type="entry name" value="HepT"/>
</dbReference>
<reference evidence="1 2" key="1">
    <citation type="journal article" date="2018" name="Int. J. Syst. Evol. Microbiol.">
        <title>Methylomusa anaerophila gen. nov., sp. nov., an anaerobic methanol-utilizing bacterium isolated from a microbial fuel cell.</title>
        <authorList>
            <person name="Amano N."/>
            <person name="Yamamuro A."/>
            <person name="Miyahara M."/>
            <person name="Kouzuma A."/>
            <person name="Abe T."/>
            <person name="Watanabe K."/>
        </authorList>
    </citation>
    <scope>NUCLEOTIDE SEQUENCE [LARGE SCALE GENOMIC DNA]</scope>
    <source>
        <strain evidence="1 2">MMFC1</strain>
    </source>
</reference>
<protein>
    <submittedName>
        <fullName evidence="1">Nucleotidyltransferase substrate binding protein like protein</fullName>
    </submittedName>
</protein>
<gene>
    <name evidence="1" type="ORF">MAMMFC1_02355</name>
</gene>
<dbReference type="SUPFAM" id="SSF81593">
    <property type="entry name" value="Nucleotidyltransferase substrate binding subunit/domain"/>
    <property type="match status" value="1"/>
</dbReference>
<evidence type="ECO:0000313" key="1">
    <source>
        <dbReference type="EMBL" id="BBB91671.1"/>
    </source>
</evidence>
<keyword evidence="2" id="KW-1185">Reference proteome</keyword>
<dbReference type="RefSeq" id="WP_126308661.1">
    <property type="nucleotide sequence ID" value="NZ_AP018449.1"/>
</dbReference>
<accession>A0A348AKS3</accession>
<sequence length="132" mass="15132">MARLHERLDAAKKALARLQEAMALVHPTLLERDAGIQRFEFSFEAVWKAAQAFLTGHEGLDAASPKGVIRYCREVGLLNDDETIMALHMADDRNLTAYTYNEPLAAEIYARVKEYGPLLEKWLDRMRKRLED</sequence>
<organism evidence="1 2">
    <name type="scientific">Methylomusa anaerophila</name>
    <dbReference type="NCBI Taxonomy" id="1930071"/>
    <lineage>
        <taxon>Bacteria</taxon>
        <taxon>Bacillati</taxon>
        <taxon>Bacillota</taxon>
        <taxon>Negativicutes</taxon>
        <taxon>Selenomonadales</taxon>
        <taxon>Sporomusaceae</taxon>
        <taxon>Methylomusa</taxon>
    </lineage>
</organism>
<keyword evidence="1" id="KW-0808">Transferase</keyword>
<dbReference type="KEGG" id="mana:MAMMFC1_02355"/>
<evidence type="ECO:0000313" key="2">
    <source>
        <dbReference type="Proteomes" id="UP000276437"/>
    </source>
</evidence>
<dbReference type="GO" id="GO:0016740">
    <property type="term" value="F:transferase activity"/>
    <property type="evidence" value="ECO:0007669"/>
    <property type="project" value="UniProtKB-KW"/>
</dbReference>
<dbReference type="NCBIfam" id="TIGR01987">
    <property type="entry name" value="HI0074"/>
    <property type="match status" value="1"/>
</dbReference>
<proteinExistence type="predicted"/>
<dbReference type="EMBL" id="AP018449">
    <property type="protein sequence ID" value="BBB91671.1"/>
    <property type="molecule type" value="Genomic_DNA"/>
</dbReference>
<dbReference type="OrthoDB" id="9810452at2"/>
<name>A0A348AKS3_9FIRM</name>
<dbReference type="Gene3D" id="1.20.120.330">
    <property type="entry name" value="Nucleotidyltransferases domain 2"/>
    <property type="match status" value="1"/>
</dbReference>
<dbReference type="Pfam" id="PF08780">
    <property type="entry name" value="NTase_sub_bind"/>
    <property type="match status" value="1"/>
</dbReference>
<dbReference type="AlphaFoldDB" id="A0A348AKS3"/>